<feature type="domain" description="SAYSvFN" evidence="1">
    <location>
        <begin position="21"/>
        <end position="55"/>
    </location>
</feature>
<dbReference type="PANTHER" id="PTHR13527">
    <property type="entry name" value="SAYSVFN DOMAIN-CONTAINING PROTEIN 1"/>
    <property type="match status" value="1"/>
</dbReference>
<dbReference type="AlphaFoldDB" id="J9BMS7"/>
<name>J9BMS7_WUCBA</name>
<dbReference type="Pfam" id="PF10260">
    <property type="entry name" value="SAYSvFN"/>
    <property type="match status" value="1"/>
</dbReference>
<evidence type="ECO:0000313" key="2">
    <source>
        <dbReference type="EMBL" id="EJW88880.1"/>
    </source>
</evidence>
<proteinExistence type="predicted"/>
<dbReference type="PANTHER" id="PTHR13527:SF0">
    <property type="entry name" value="SAYSVFN DOMAIN-CONTAINING PROTEIN 1"/>
    <property type="match status" value="1"/>
</dbReference>
<dbReference type="Proteomes" id="UP000004810">
    <property type="component" value="Unassembled WGS sequence"/>
</dbReference>
<dbReference type="EMBL" id="ADBV01000029">
    <property type="protein sequence ID" value="EJW88880.1"/>
    <property type="molecule type" value="Genomic_DNA"/>
</dbReference>
<dbReference type="InterPro" id="IPR019387">
    <property type="entry name" value="SAYSvFN_dom"/>
</dbReference>
<organism evidence="2 3">
    <name type="scientific">Wuchereria bancrofti</name>
    <dbReference type="NCBI Taxonomy" id="6293"/>
    <lineage>
        <taxon>Eukaryota</taxon>
        <taxon>Metazoa</taxon>
        <taxon>Ecdysozoa</taxon>
        <taxon>Nematoda</taxon>
        <taxon>Chromadorea</taxon>
        <taxon>Rhabditida</taxon>
        <taxon>Spirurina</taxon>
        <taxon>Spiruromorpha</taxon>
        <taxon>Filarioidea</taxon>
        <taxon>Onchocercidae</taxon>
        <taxon>Wuchereria</taxon>
    </lineage>
</organism>
<dbReference type="InterPro" id="IPR039159">
    <property type="entry name" value="SAYSD1"/>
</dbReference>
<accession>J9BMS7</accession>
<evidence type="ECO:0000313" key="3">
    <source>
        <dbReference type="Proteomes" id="UP000004810"/>
    </source>
</evidence>
<reference evidence="3" key="1">
    <citation type="submission" date="2012-08" db="EMBL/GenBank/DDBJ databases">
        <title>The Genome Sequence of Wuchereria bancrofti.</title>
        <authorList>
            <person name="Nutman T.B."/>
            <person name="Fink D.L."/>
            <person name="Russ C."/>
            <person name="Young S."/>
            <person name="Zeng Q."/>
            <person name="Koehrsen M."/>
            <person name="Alvarado L."/>
            <person name="Berlin A."/>
            <person name="Chapman S.B."/>
            <person name="Chen Z."/>
            <person name="Freedman E."/>
            <person name="Gellesch M."/>
            <person name="Goldberg J."/>
            <person name="Griggs A."/>
            <person name="Gujja S."/>
            <person name="Heilman E.R."/>
            <person name="Heiman D."/>
            <person name="Hepburn T."/>
            <person name="Howarth C."/>
            <person name="Jen D."/>
            <person name="Larson L."/>
            <person name="Lewis B."/>
            <person name="Mehta T."/>
            <person name="Park D."/>
            <person name="Pearson M."/>
            <person name="Roberts A."/>
            <person name="Saif S."/>
            <person name="Shea T."/>
            <person name="Shenoy N."/>
            <person name="Sisk P."/>
            <person name="Stolte C."/>
            <person name="Sykes S."/>
            <person name="Walk T."/>
            <person name="White J."/>
            <person name="Yandava C."/>
            <person name="Haas B."/>
            <person name="Henn M.R."/>
            <person name="Nusbaum C."/>
            <person name="Birren B."/>
        </authorList>
    </citation>
    <scope>NUCLEOTIDE SEQUENCE [LARGE SCALE GENOMIC DNA]</scope>
    <source>
        <strain evidence="3">NA</strain>
    </source>
</reference>
<evidence type="ECO:0000259" key="1">
    <source>
        <dbReference type="Pfam" id="PF10260"/>
    </source>
</evidence>
<comment type="caution">
    <text evidence="2">The sequence shown here is derived from an EMBL/GenBank/DDBJ whole genome shotgun (WGS) entry which is preliminary data.</text>
</comment>
<gene>
    <name evidence="2" type="ORF">WUBG_00209</name>
</gene>
<sequence length="63" mass="7378">MKCVERRLAEYRRKGGAAYGNRKRKSGELSAYSIFNPHCERLPGTLTAEHFERDLLKRKILRV</sequence>
<protein>
    <recommendedName>
        <fullName evidence="1">SAYSvFN domain-containing protein</fullName>
    </recommendedName>
</protein>